<sequence>MSKTDKNDDFAVFDNKDEQLQHPTGDLDLEVSSDGKDVSGDGEVIERQEPEPEPKPELESAHDAEVDDSLESQYRKEEEKDVAEPIYTEIPDDEEPKRSSTGKSNVLLWCVTGISLLFAAGGVYTGLNAQTQAKGYASEVALIQEQLDGIKSRAVNESQIVEENKAAIEKLSSDQLTMFQMNGSNENKVTALNAKVETLTTAVNQKSLSTDNALIRLNTKVDGIEQANAKKVIEAKKQEAKKSSSYKQKTVVRKHKKIVRKPKTNTIQEVYRINGVTLASIDMWNHKYSATLMSPDGFRVIYPGYNVNGFVVKSIEAHSVTFIAPNNRLVKLRN</sequence>
<proteinExistence type="predicted"/>
<dbReference type="RefSeq" id="WP_065189962.1">
    <property type="nucleotide sequence ID" value="NZ_LZFB01000013.1"/>
</dbReference>
<evidence type="ECO:0000256" key="2">
    <source>
        <dbReference type="SAM" id="Phobius"/>
    </source>
</evidence>
<dbReference type="AlphaFoldDB" id="A0A2T3I0H7"/>
<dbReference type="Proteomes" id="UP000241858">
    <property type="component" value="Unassembled WGS sequence"/>
</dbReference>
<protein>
    <submittedName>
        <fullName evidence="3">Uncharacterized protein</fullName>
    </submittedName>
</protein>
<accession>A0A2T3I0H7</accession>
<comment type="caution">
    <text evidence="3">The sequence shown here is derived from an EMBL/GenBank/DDBJ whole genome shotgun (WGS) entry which is preliminary data.</text>
</comment>
<evidence type="ECO:0000256" key="1">
    <source>
        <dbReference type="SAM" id="MobiDB-lite"/>
    </source>
</evidence>
<feature type="region of interest" description="Disordered" evidence="1">
    <location>
        <begin position="1"/>
        <end position="101"/>
    </location>
</feature>
<feature type="compositionally biased region" description="Basic and acidic residues" evidence="1">
    <location>
        <begin position="1"/>
        <end position="20"/>
    </location>
</feature>
<organism evidence="3 4">
    <name type="scientific">Photobacterium aquimaris</name>
    <dbReference type="NCBI Taxonomy" id="512643"/>
    <lineage>
        <taxon>Bacteria</taxon>
        <taxon>Pseudomonadati</taxon>
        <taxon>Pseudomonadota</taxon>
        <taxon>Gammaproteobacteria</taxon>
        <taxon>Vibrionales</taxon>
        <taxon>Vibrionaceae</taxon>
        <taxon>Photobacterium</taxon>
    </lineage>
</organism>
<name>A0A2T3I0H7_9GAMM</name>
<keyword evidence="2" id="KW-0472">Membrane</keyword>
<keyword evidence="2" id="KW-0812">Transmembrane</keyword>
<keyword evidence="2" id="KW-1133">Transmembrane helix</keyword>
<evidence type="ECO:0000313" key="4">
    <source>
        <dbReference type="Proteomes" id="UP000241858"/>
    </source>
</evidence>
<gene>
    <name evidence="3" type="ORF">C0W81_04715</name>
</gene>
<feature type="compositionally biased region" description="Basic and acidic residues" evidence="1">
    <location>
        <begin position="33"/>
        <end position="64"/>
    </location>
</feature>
<reference evidence="3 4" key="1">
    <citation type="submission" date="2018-03" db="EMBL/GenBank/DDBJ databases">
        <title>Whole genome sequencing of Histamine producing bacteria.</title>
        <authorList>
            <person name="Butler K."/>
        </authorList>
    </citation>
    <scope>NUCLEOTIDE SEQUENCE [LARGE SCALE GENOMIC DNA]</scope>
    <source>
        <strain evidence="3 4">DSM 23343</strain>
    </source>
</reference>
<feature type="compositionally biased region" description="Basic and acidic residues" evidence="1">
    <location>
        <begin position="73"/>
        <end position="83"/>
    </location>
</feature>
<evidence type="ECO:0000313" key="3">
    <source>
        <dbReference type="EMBL" id="PSU10028.1"/>
    </source>
</evidence>
<feature type="transmembrane region" description="Helical" evidence="2">
    <location>
        <begin position="106"/>
        <end position="127"/>
    </location>
</feature>
<dbReference type="EMBL" id="PYLY01000007">
    <property type="protein sequence ID" value="PSU10028.1"/>
    <property type="molecule type" value="Genomic_DNA"/>
</dbReference>